<dbReference type="InterPro" id="IPR004358">
    <property type="entry name" value="Sig_transdc_His_kin-like_C"/>
</dbReference>
<dbReference type="CDD" id="cd01987">
    <property type="entry name" value="USP_KdpD-like"/>
    <property type="match status" value="1"/>
</dbReference>
<dbReference type="Pfam" id="PF13493">
    <property type="entry name" value="DUF4118"/>
    <property type="match status" value="1"/>
</dbReference>
<evidence type="ECO:0000256" key="3">
    <source>
        <dbReference type="ARBA" id="ARBA00012438"/>
    </source>
</evidence>
<keyword evidence="8" id="KW-0418">Kinase</keyword>
<name>A0A245ZVC1_9SPHN</name>
<dbReference type="Gene3D" id="3.30.450.40">
    <property type="match status" value="1"/>
</dbReference>
<evidence type="ECO:0000256" key="8">
    <source>
        <dbReference type="ARBA" id="ARBA00022777"/>
    </source>
</evidence>
<dbReference type="GO" id="GO:0005524">
    <property type="term" value="F:ATP binding"/>
    <property type="evidence" value="ECO:0007669"/>
    <property type="project" value="UniProtKB-KW"/>
</dbReference>
<dbReference type="PRINTS" id="PR00344">
    <property type="entry name" value="BCTRLSENSOR"/>
</dbReference>
<evidence type="ECO:0000256" key="9">
    <source>
        <dbReference type="ARBA" id="ARBA00022840"/>
    </source>
</evidence>
<evidence type="ECO:0000256" key="1">
    <source>
        <dbReference type="ARBA" id="ARBA00000085"/>
    </source>
</evidence>
<comment type="catalytic activity">
    <reaction evidence="1">
        <text>ATP + protein L-histidine = ADP + protein N-phospho-L-histidine.</text>
        <dbReference type="EC" id="2.7.13.3"/>
    </reaction>
</comment>
<dbReference type="InterPro" id="IPR029016">
    <property type="entry name" value="GAF-like_dom_sf"/>
</dbReference>
<evidence type="ECO:0000256" key="11">
    <source>
        <dbReference type="ARBA" id="ARBA00023012"/>
    </source>
</evidence>
<gene>
    <name evidence="15" type="primary">kdpD</name>
    <name evidence="15" type="ORF">SPDO_05650</name>
</gene>
<dbReference type="InterPro" id="IPR014729">
    <property type="entry name" value="Rossmann-like_a/b/a_fold"/>
</dbReference>
<dbReference type="InterPro" id="IPR003594">
    <property type="entry name" value="HATPase_dom"/>
</dbReference>
<keyword evidence="16" id="KW-1185">Reference proteome</keyword>
<dbReference type="InterPro" id="IPR025201">
    <property type="entry name" value="KdpD_TM"/>
</dbReference>
<proteinExistence type="predicted"/>
<dbReference type="PANTHER" id="PTHR45569:SF1">
    <property type="entry name" value="SENSOR PROTEIN KDPD"/>
    <property type="match status" value="1"/>
</dbReference>
<dbReference type="GO" id="GO:0000155">
    <property type="term" value="F:phosphorelay sensor kinase activity"/>
    <property type="evidence" value="ECO:0007669"/>
    <property type="project" value="InterPro"/>
</dbReference>
<dbReference type="PROSITE" id="PS50109">
    <property type="entry name" value="HIS_KIN"/>
    <property type="match status" value="1"/>
</dbReference>
<keyword evidence="4" id="KW-0597">Phosphoprotein</keyword>
<dbReference type="EMBL" id="NBBI01000001">
    <property type="protein sequence ID" value="OWK33681.1"/>
    <property type="molecule type" value="Genomic_DNA"/>
</dbReference>
<dbReference type="Pfam" id="PF02702">
    <property type="entry name" value="KdpD"/>
    <property type="match status" value="1"/>
</dbReference>
<dbReference type="Gene3D" id="1.20.120.620">
    <property type="entry name" value="Backbone structure of the membrane domain of e. Coli histidine kinase receptor kdpd"/>
    <property type="match status" value="1"/>
</dbReference>
<reference evidence="15 16" key="1">
    <citation type="submission" date="2017-03" db="EMBL/GenBank/DDBJ databases">
        <title>Genome sequence of Sphingomonas dokdonensis DSM 21029.</title>
        <authorList>
            <person name="Poehlein A."/>
            <person name="Wuebbeler J.H."/>
            <person name="Steinbuechel A."/>
            <person name="Daniel R."/>
        </authorList>
    </citation>
    <scope>NUCLEOTIDE SEQUENCE [LARGE SCALE GENOMIC DNA]</scope>
    <source>
        <strain evidence="15 16">DSM 21029</strain>
    </source>
</reference>
<dbReference type="Gene3D" id="3.40.50.620">
    <property type="entry name" value="HUPs"/>
    <property type="match status" value="1"/>
</dbReference>
<keyword evidence="10 13" id="KW-1133">Transmembrane helix</keyword>
<dbReference type="Pfam" id="PF13492">
    <property type="entry name" value="GAF_3"/>
    <property type="match status" value="1"/>
</dbReference>
<dbReference type="InterPro" id="IPR003661">
    <property type="entry name" value="HisK_dim/P_dom"/>
</dbReference>
<dbReference type="SMART" id="SM00387">
    <property type="entry name" value="HATPase_c"/>
    <property type="match status" value="1"/>
</dbReference>
<dbReference type="InterPro" id="IPR005467">
    <property type="entry name" value="His_kinase_dom"/>
</dbReference>
<dbReference type="SUPFAM" id="SSF55874">
    <property type="entry name" value="ATPase domain of HSP90 chaperone/DNA topoisomerase II/histidine kinase"/>
    <property type="match status" value="1"/>
</dbReference>
<evidence type="ECO:0000256" key="13">
    <source>
        <dbReference type="SAM" id="Phobius"/>
    </source>
</evidence>
<evidence type="ECO:0000256" key="5">
    <source>
        <dbReference type="ARBA" id="ARBA00022679"/>
    </source>
</evidence>
<accession>A0A245ZVC1</accession>
<dbReference type="SMART" id="SM00388">
    <property type="entry name" value="HisKA"/>
    <property type="match status" value="1"/>
</dbReference>
<dbReference type="SUPFAM" id="SSF55781">
    <property type="entry name" value="GAF domain-like"/>
    <property type="match status" value="1"/>
</dbReference>
<dbReference type="FunFam" id="3.40.50.300:FF:000483">
    <property type="entry name" value="Sensor histidine kinase KdpD"/>
    <property type="match status" value="1"/>
</dbReference>
<dbReference type="PANTHER" id="PTHR45569">
    <property type="entry name" value="SENSOR PROTEIN KDPD"/>
    <property type="match status" value="1"/>
</dbReference>
<keyword evidence="6 13" id="KW-0812">Transmembrane</keyword>
<dbReference type="CDD" id="cd00082">
    <property type="entry name" value="HisKA"/>
    <property type="match status" value="1"/>
</dbReference>
<keyword evidence="9" id="KW-0067">ATP-binding</keyword>
<dbReference type="Gene3D" id="3.30.565.10">
    <property type="entry name" value="Histidine kinase-like ATPase, C-terminal domain"/>
    <property type="match status" value="1"/>
</dbReference>
<dbReference type="Gene3D" id="3.40.50.300">
    <property type="entry name" value="P-loop containing nucleotide triphosphate hydrolases"/>
    <property type="match status" value="1"/>
</dbReference>
<evidence type="ECO:0000256" key="2">
    <source>
        <dbReference type="ARBA" id="ARBA00004141"/>
    </source>
</evidence>
<dbReference type="EC" id="2.7.13.3" evidence="3"/>
<dbReference type="RefSeq" id="WP_088365895.1">
    <property type="nucleotide sequence ID" value="NZ_NBBI01000001.1"/>
</dbReference>
<dbReference type="SUPFAM" id="SSF47384">
    <property type="entry name" value="Homodimeric domain of signal transducing histidine kinase"/>
    <property type="match status" value="1"/>
</dbReference>
<dbReference type="Proteomes" id="UP000197290">
    <property type="component" value="Unassembled WGS sequence"/>
</dbReference>
<keyword evidence="12 13" id="KW-0472">Membrane</keyword>
<dbReference type="InterPro" id="IPR038318">
    <property type="entry name" value="KdpD_sf"/>
</dbReference>
<sequence>MANSGLSSSGRRPDPDALLRQAAQEGRGRFKIFLGAAPGVGKTYEMLAEGAARRRDGVDVVVGIVETHGRAETEALTRGMEIIARQACAYEGRTLHEMDLDAILERAPRLVLVDELAHTNAPGSRHPKRFQDVEELLAAGIDVYSTVNIQHVESLNDVVASFTRIRVRETVPDRILEMAEIEVVDIPPDELIERLKAGKVYLPQEATRALGHFFSKSNLSALRELALRRAAQAVDARMLEDVRALGLGGTWAGSERIVVAINELPGAEPLVRAAKRVADGLRAPWTAVFIETPRAAGFTPAEHQRVATAMTLATQLGAAVASVPATNVIDGIKGFLAEARATQLILGKSRRSRWFELRHGSVVDRLVRETPGVTVHVLPMVEEAPPLPSGRRPRTDPGTTLGYAAASGMVAAVTAFASALFHVLDLGNVGMLYLLPVMAAASLYGLRTGLFTGILSTLAYNFVFLPPVGTLSISNPENVVSVFVLLAVAFATSQLTARVRAQADLAAASARSNAILAGFLRETGSVNDEQQAAEMICADVRRLFDVQVALLKPQAGAGLAVQAATGPEYRVDIMDMAAATWAFDNGVAAGKGSGTLTASEWLFHPLTAGDRVLAVLGVARDTGGDPIRADQLPLLTALIDQAALVLERLRLEAEIRDVDAVRTRDKLRAALLSSVSHDLRTPLTAVIAAANELEHGATPTLIATIKGEAARLNRFVANLLDMTRVEAGALKLNIEAIDLSDAVTSASHDARRALEGHHLRLDVPPDLPLIRADPQLLHHCLLNLLDNAGLYGDPGSEVVIEGRHRYGEIRLAVLDHGPGLPPGREAEVFETFRRLEGSDRAVGGTGLGLAVVKAFAEAMGLSVEAANRPDGSGAAFALIFPSSLVVREAAPEGVT</sequence>
<dbReference type="InterPro" id="IPR003018">
    <property type="entry name" value="GAF"/>
</dbReference>
<evidence type="ECO:0000256" key="10">
    <source>
        <dbReference type="ARBA" id="ARBA00022989"/>
    </source>
</evidence>
<evidence type="ECO:0000256" key="6">
    <source>
        <dbReference type="ARBA" id="ARBA00022692"/>
    </source>
</evidence>
<dbReference type="InterPro" id="IPR036097">
    <property type="entry name" value="HisK_dim/P_sf"/>
</dbReference>
<dbReference type="Pfam" id="PF02518">
    <property type="entry name" value="HATPase_c"/>
    <property type="match status" value="1"/>
</dbReference>
<dbReference type="InterPro" id="IPR027417">
    <property type="entry name" value="P-loop_NTPase"/>
</dbReference>
<feature type="transmembrane region" description="Helical" evidence="13">
    <location>
        <begin position="453"/>
        <end position="473"/>
    </location>
</feature>
<organism evidence="15 16">
    <name type="scientific">Sphingomonas dokdonensis</name>
    <dbReference type="NCBI Taxonomy" id="344880"/>
    <lineage>
        <taxon>Bacteria</taxon>
        <taxon>Pseudomonadati</taxon>
        <taxon>Pseudomonadota</taxon>
        <taxon>Alphaproteobacteria</taxon>
        <taxon>Sphingomonadales</taxon>
        <taxon>Sphingomonadaceae</taxon>
        <taxon>Sphingomonas</taxon>
    </lineage>
</organism>
<evidence type="ECO:0000313" key="15">
    <source>
        <dbReference type="EMBL" id="OWK33681.1"/>
    </source>
</evidence>
<dbReference type="CDD" id="cd00075">
    <property type="entry name" value="HATPase"/>
    <property type="match status" value="1"/>
</dbReference>
<dbReference type="AlphaFoldDB" id="A0A245ZVC1"/>
<evidence type="ECO:0000256" key="12">
    <source>
        <dbReference type="ARBA" id="ARBA00023136"/>
    </source>
</evidence>
<dbReference type="GO" id="GO:0005737">
    <property type="term" value="C:cytoplasm"/>
    <property type="evidence" value="ECO:0007669"/>
    <property type="project" value="UniProtKB-ARBA"/>
</dbReference>
<keyword evidence="7" id="KW-0547">Nucleotide-binding</keyword>
<evidence type="ECO:0000256" key="7">
    <source>
        <dbReference type="ARBA" id="ARBA00022741"/>
    </source>
</evidence>
<protein>
    <recommendedName>
        <fullName evidence="3">histidine kinase</fullName>
        <ecNumber evidence="3">2.7.13.3</ecNumber>
    </recommendedName>
</protein>
<comment type="subcellular location">
    <subcellularLocation>
        <location evidence="2">Membrane</location>
        <topology evidence="2">Multi-pass membrane protein</topology>
    </subcellularLocation>
</comment>
<dbReference type="OrthoDB" id="9806130at2"/>
<comment type="caution">
    <text evidence="15">The sequence shown here is derived from an EMBL/GenBank/DDBJ whole genome shotgun (WGS) entry which is preliminary data.</text>
</comment>
<feature type="transmembrane region" description="Helical" evidence="13">
    <location>
        <begin position="401"/>
        <end position="424"/>
    </location>
</feature>
<keyword evidence="11" id="KW-0902">Two-component regulatory system</keyword>
<feature type="domain" description="Histidine kinase" evidence="14">
    <location>
        <begin position="674"/>
        <end position="884"/>
    </location>
</feature>
<evidence type="ECO:0000313" key="16">
    <source>
        <dbReference type="Proteomes" id="UP000197290"/>
    </source>
</evidence>
<keyword evidence="5 15" id="KW-0808">Transferase</keyword>
<evidence type="ECO:0000256" key="4">
    <source>
        <dbReference type="ARBA" id="ARBA00022553"/>
    </source>
</evidence>
<dbReference type="SUPFAM" id="SSF52402">
    <property type="entry name" value="Adenine nucleotide alpha hydrolases-like"/>
    <property type="match status" value="1"/>
</dbReference>
<evidence type="ECO:0000259" key="14">
    <source>
        <dbReference type="PROSITE" id="PS50109"/>
    </source>
</evidence>
<dbReference type="InterPro" id="IPR052023">
    <property type="entry name" value="Histidine_kinase_KdpD"/>
</dbReference>
<dbReference type="InterPro" id="IPR003852">
    <property type="entry name" value="Sig_transdc_His_kinase_KdpD_N"/>
</dbReference>
<feature type="transmembrane region" description="Helical" evidence="13">
    <location>
        <begin position="479"/>
        <end position="497"/>
    </location>
</feature>
<dbReference type="InterPro" id="IPR036890">
    <property type="entry name" value="HATPase_C_sf"/>
</dbReference>
<dbReference type="GO" id="GO:0005886">
    <property type="term" value="C:plasma membrane"/>
    <property type="evidence" value="ECO:0007669"/>
    <property type="project" value="TreeGrafter"/>
</dbReference>
<dbReference type="Gene3D" id="1.10.287.130">
    <property type="match status" value="1"/>
</dbReference>
<dbReference type="Pfam" id="PF00512">
    <property type="entry name" value="HisKA"/>
    <property type="match status" value="1"/>
</dbReference>